<accession>A0A0R2L191</accession>
<evidence type="ECO:0000256" key="15">
    <source>
        <dbReference type="ARBA" id="ARBA00030592"/>
    </source>
</evidence>
<dbReference type="PROSITE" id="PS01011">
    <property type="entry name" value="FOLYLPOLYGLU_SYNT_1"/>
    <property type="match status" value="1"/>
</dbReference>
<keyword evidence="22" id="KW-1185">Reference proteome</keyword>
<dbReference type="STRING" id="348151.IV55_GL001935"/>
<evidence type="ECO:0000256" key="12">
    <source>
        <dbReference type="ARBA" id="ARBA00022840"/>
    </source>
</evidence>
<evidence type="ECO:0000256" key="2">
    <source>
        <dbReference type="ARBA" id="ARBA00004799"/>
    </source>
</evidence>
<comment type="catalytic activity">
    <reaction evidence="16">
        <text>(6S)-5,6,7,8-tetrahydrofolyl-(gamma-L-Glu)(n) + L-glutamate + ATP = (6S)-5,6,7,8-tetrahydrofolyl-(gamma-L-Glu)(n+1) + ADP + phosphate + H(+)</text>
        <dbReference type="Rhea" id="RHEA:10580"/>
        <dbReference type="Rhea" id="RHEA-COMP:14738"/>
        <dbReference type="Rhea" id="RHEA-COMP:14740"/>
        <dbReference type="ChEBI" id="CHEBI:15378"/>
        <dbReference type="ChEBI" id="CHEBI:29985"/>
        <dbReference type="ChEBI" id="CHEBI:30616"/>
        <dbReference type="ChEBI" id="CHEBI:43474"/>
        <dbReference type="ChEBI" id="CHEBI:141005"/>
        <dbReference type="ChEBI" id="CHEBI:456216"/>
        <dbReference type="EC" id="6.3.2.17"/>
    </reaction>
</comment>
<evidence type="ECO:0000256" key="18">
    <source>
        <dbReference type="PIRNR" id="PIRNR001563"/>
    </source>
</evidence>
<keyword evidence="11 18" id="KW-0547">Nucleotide-binding</keyword>
<name>A0A0R2L191_9LACO</name>
<dbReference type="InterPro" id="IPR004101">
    <property type="entry name" value="Mur_ligase_C"/>
</dbReference>
<dbReference type="InterPro" id="IPR013221">
    <property type="entry name" value="Mur_ligase_cen"/>
</dbReference>
<dbReference type="InterPro" id="IPR036615">
    <property type="entry name" value="Mur_ligase_C_dom_sf"/>
</dbReference>
<dbReference type="FunFam" id="3.40.1190.10:FF:000004">
    <property type="entry name" value="Dihydrofolate synthase/folylpolyglutamate synthase"/>
    <property type="match status" value="1"/>
</dbReference>
<evidence type="ECO:0000256" key="4">
    <source>
        <dbReference type="ARBA" id="ARBA00008276"/>
    </source>
</evidence>
<comment type="catalytic activity">
    <reaction evidence="17">
        <text>7,8-dihydropteroate + L-glutamate + ATP = 7,8-dihydrofolate + ADP + phosphate + H(+)</text>
        <dbReference type="Rhea" id="RHEA:23584"/>
        <dbReference type="ChEBI" id="CHEBI:15378"/>
        <dbReference type="ChEBI" id="CHEBI:17839"/>
        <dbReference type="ChEBI" id="CHEBI:29985"/>
        <dbReference type="ChEBI" id="CHEBI:30616"/>
        <dbReference type="ChEBI" id="CHEBI:43474"/>
        <dbReference type="ChEBI" id="CHEBI:57451"/>
        <dbReference type="ChEBI" id="CHEBI:456216"/>
        <dbReference type="EC" id="6.3.2.12"/>
    </reaction>
</comment>
<evidence type="ECO:0000256" key="6">
    <source>
        <dbReference type="ARBA" id="ARBA00013023"/>
    </source>
</evidence>
<evidence type="ECO:0000256" key="3">
    <source>
        <dbReference type="ARBA" id="ARBA00005150"/>
    </source>
</evidence>
<dbReference type="Pfam" id="PF02875">
    <property type="entry name" value="Mur_ligase_C"/>
    <property type="match status" value="1"/>
</dbReference>
<proteinExistence type="inferred from homology"/>
<dbReference type="GO" id="GO:0046872">
    <property type="term" value="F:metal ion binding"/>
    <property type="evidence" value="ECO:0007669"/>
    <property type="project" value="UniProtKB-KW"/>
</dbReference>
<feature type="domain" description="Mur ligase central" evidence="20">
    <location>
        <begin position="66"/>
        <end position="294"/>
    </location>
</feature>
<dbReference type="Proteomes" id="UP000051139">
    <property type="component" value="Unassembled WGS sequence"/>
</dbReference>
<comment type="similarity">
    <text evidence="4 18">Belongs to the folylpolyglutamate synthase family.</text>
</comment>
<evidence type="ECO:0000256" key="7">
    <source>
        <dbReference type="ARBA" id="ARBA00013025"/>
    </source>
</evidence>
<gene>
    <name evidence="21" type="ORF">IV55_GL001935</name>
</gene>
<keyword evidence="9 18" id="KW-0436">Ligase</keyword>
<reference evidence="21 22" key="1">
    <citation type="journal article" date="2015" name="Genome Announc.">
        <title>Expanding the biotechnology potential of lactobacilli through comparative genomics of 213 strains and associated genera.</title>
        <authorList>
            <person name="Sun Z."/>
            <person name="Harris H.M."/>
            <person name="McCann A."/>
            <person name="Guo C."/>
            <person name="Argimon S."/>
            <person name="Zhang W."/>
            <person name="Yang X."/>
            <person name="Jeffery I.B."/>
            <person name="Cooney J.C."/>
            <person name="Kagawa T.F."/>
            <person name="Liu W."/>
            <person name="Song Y."/>
            <person name="Salvetti E."/>
            <person name="Wrobel A."/>
            <person name="Rasinkangas P."/>
            <person name="Parkhill J."/>
            <person name="Rea M.C."/>
            <person name="O'Sullivan O."/>
            <person name="Ritari J."/>
            <person name="Douillard F.P."/>
            <person name="Paul Ross R."/>
            <person name="Yang R."/>
            <person name="Briner A.E."/>
            <person name="Felis G.E."/>
            <person name="de Vos W.M."/>
            <person name="Barrangou R."/>
            <person name="Klaenhammer T.R."/>
            <person name="Caufield P.W."/>
            <person name="Cui Y."/>
            <person name="Zhang H."/>
            <person name="O'Toole P.W."/>
        </authorList>
    </citation>
    <scope>NUCLEOTIDE SEQUENCE [LARGE SCALE GENOMIC DNA]</scope>
    <source>
        <strain evidence="21 22">DSM 22696</strain>
    </source>
</reference>
<keyword evidence="13" id="KW-0460">Magnesium</keyword>
<evidence type="ECO:0000259" key="20">
    <source>
        <dbReference type="Pfam" id="PF08245"/>
    </source>
</evidence>
<evidence type="ECO:0000256" key="9">
    <source>
        <dbReference type="ARBA" id="ARBA00022598"/>
    </source>
</evidence>
<organism evidence="21 22">
    <name type="scientific">Furfurilactobacillus siliginis</name>
    <dbReference type="NCBI Taxonomy" id="348151"/>
    <lineage>
        <taxon>Bacteria</taxon>
        <taxon>Bacillati</taxon>
        <taxon>Bacillota</taxon>
        <taxon>Bacilli</taxon>
        <taxon>Lactobacillales</taxon>
        <taxon>Lactobacillaceae</taxon>
        <taxon>Furfurilactobacillus</taxon>
    </lineage>
</organism>
<dbReference type="NCBIfam" id="TIGR01499">
    <property type="entry name" value="folC"/>
    <property type="match status" value="1"/>
</dbReference>
<dbReference type="PATRIC" id="fig|348151.3.peg.1988"/>
<dbReference type="PIRSF" id="PIRSF001563">
    <property type="entry name" value="Folylpolyglu_synth"/>
    <property type="match status" value="1"/>
</dbReference>
<comment type="subunit">
    <text evidence="5">Monomer.</text>
</comment>
<evidence type="ECO:0000256" key="13">
    <source>
        <dbReference type="ARBA" id="ARBA00022842"/>
    </source>
</evidence>
<keyword evidence="14" id="KW-0289">Folate biosynthesis</keyword>
<evidence type="ECO:0000256" key="17">
    <source>
        <dbReference type="ARBA" id="ARBA00049161"/>
    </source>
</evidence>
<evidence type="ECO:0000256" key="16">
    <source>
        <dbReference type="ARBA" id="ARBA00047493"/>
    </source>
</evidence>
<protein>
    <recommendedName>
        <fullName evidence="8">Dihydrofolate synthase/folylpolyglutamate synthase</fullName>
        <ecNumber evidence="6">6.3.2.12</ecNumber>
        <ecNumber evidence="7">6.3.2.17</ecNumber>
    </recommendedName>
    <alternativeName>
        <fullName evidence="15">Tetrahydrofolylpolyglutamate synthase</fullName>
    </alternativeName>
</protein>
<dbReference type="EMBL" id="JQCB01000008">
    <property type="protein sequence ID" value="KRN95475.1"/>
    <property type="molecule type" value="Genomic_DNA"/>
</dbReference>
<dbReference type="PROSITE" id="PS01012">
    <property type="entry name" value="FOLYLPOLYGLU_SYNT_2"/>
    <property type="match status" value="1"/>
</dbReference>
<evidence type="ECO:0000256" key="10">
    <source>
        <dbReference type="ARBA" id="ARBA00022723"/>
    </source>
</evidence>
<evidence type="ECO:0000256" key="1">
    <source>
        <dbReference type="ARBA" id="ARBA00001946"/>
    </source>
</evidence>
<dbReference type="AlphaFoldDB" id="A0A0R2L191"/>
<evidence type="ECO:0000313" key="22">
    <source>
        <dbReference type="Proteomes" id="UP000051139"/>
    </source>
</evidence>
<feature type="domain" description="Mur ligase C-terminal" evidence="19">
    <location>
        <begin position="322"/>
        <end position="442"/>
    </location>
</feature>
<sequence length="455" mass="50166">MKLGGAWYDYEQRLGERGRRMVETYEEAVAYIHGRSKFKKLPTLARMQLFLERLQHPEQKVTMIHVAGTNGKGSTVAFLRNLLEADGLTVGTFTSPFLIQFNERISVNGEPIADADILRLVQRLEPIEAQLDQELPEGGPTEFETLTAMMLLYFAEGHADIVLVEAGLGGRFDSTNVITPLLSIITTIGMDHMKMLGDTIGKIAWQKAGIAKPSVPLITGNIVEPDALAVIAKVTAETATPWLKRGSDYEVTYGHASGWQERFAFTGLAERFTNLAIGMLGQYQIDNASTALMAYLKYHQLKQLPISVASVREGLLATKWAGRFEKLNEQPLVVIDGAHNEPAVAELASLIKTHFHDQQVTIIFAVLADKAYEKMLPLLAQLPNVNLVLTHFAGPGARAVADLDALEQTLPKPVPKYQEWQVAIAETASDLSADDVLIITGSLYFISDVRHLFTD</sequence>
<dbReference type="GO" id="GO:0046656">
    <property type="term" value="P:folic acid biosynthetic process"/>
    <property type="evidence" value="ECO:0007669"/>
    <property type="project" value="UniProtKB-KW"/>
</dbReference>
<dbReference type="PANTHER" id="PTHR11136">
    <property type="entry name" value="FOLYLPOLYGLUTAMATE SYNTHASE-RELATED"/>
    <property type="match status" value="1"/>
</dbReference>
<evidence type="ECO:0000313" key="21">
    <source>
        <dbReference type="EMBL" id="KRN95475.1"/>
    </source>
</evidence>
<dbReference type="InterPro" id="IPR001645">
    <property type="entry name" value="Folylpolyglutamate_synth"/>
</dbReference>
<comment type="cofactor">
    <cofactor evidence="1">
        <name>Mg(2+)</name>
        <dbReference type="ChEBI" id="CHEBI:18420"/>
    </cofactor>
</comment>
<comment type="pathway">
    <text evidence="3">Cofactor biosynthesis; tetrahydrofolylpolyglutamate biosynthesis.</text>
</comment>
<evidence type="ECO:0000259" key="19">
    <source>
        <dbReference type="Pfam" id="PF02875"/>
    </source>
</evidence>
<dbReference type="PANTHER" id="PTHR11136:SF0">
    <property type="entry name" value="DIHYDROFOLATE SYNTHETASE-RELATED"/>
    <property type="match status" value="1"/>
</dbReference>
<dbReference type="Gene3D" id="3.90.190.20">
    <property type="entry name" value="Mur ligase, C-terminal domain"/>
    <property type="match status" value="1"/>
</dbReference>
<evidence type="ECO:0000256" key="11">
    <source>
        <dbReference type="ARBA" id="ARBA00022741"/>
    </source>
</evidence>
<evidence type="ECO:0000256" key="8">
    <source>
        <dbReference type="ARBA" id="ARBA00019357"/>
    </source>
</evidence>
<dbReference type="EC" id="6.3.2.12" evidence="6"/>
<dbReference type="Pfam" id="PF08245">
    <property type="entry name" value="Mur_ligase_M"/>
    <property type="match status" value="1"/>
</dbReference>
<comment type="pathway">
    <text evidence="2">Cofactor biosynthesis; tetrahydrofolate biosynthesis; 7,8-dihydrofolate from 2-amino-4-hydroxy-6-hydroxymethyl-7,8-dihydropteridine diphosphate and 4-aminobenzoate: step 2/2.</text>
</comment>
<comment type="caution">
    <text evidence="21">The sequence shown here is derived from an EMBL/GenBank/DDBJ whole genome shotgun (WGS) entry which is preliminary data.</text>
</comment>
<dbReference type="InterPro" id="IPR018109">
    <property type="entry name" value="Folylpolyglutamate_synth_CS"/>
</dbReference>
<dbReference type="GO" id="GO:0004326">
    <property type="term" value="F:tetrahydrofolylpolyglutamate synthase activity"/>
    <property type="evidence" value="ECO:0007669"/>
    <property type="project" value="UniProtKB-EC"/>
</dbReference>
<keyword evidence="12 18" id="KW-0067">ATP-binding</keyword>
<evidence type="ECO:0000256" key="5">
    <source>
        <dbReference type="ARBA" id="ARBA00011245"/>
    </source>
</evidence>
<dbReference type="GO" id="GO:0008841">
    <property type="term" value="F:dihydrofolate synthase activity"/>
    <property type="evidence" value="ECO:0007669"/>
    <property type="project" value="UniProtKB-EC"/>
</dbReference>
<dbReference type="Gene3D" id="3.40.1190.10">
    <property type="entry name" value="Mur-like, catalytic domain"/>
    <property type="match status" value="1"/>
</dbReference>
<dbReference type="GO" id="GO:0005524">
    <property type="term" value="F:ATP binding"/>
    <property type="evidence" value="ECO:0007669"/>
    <property type="project" value="UniProtKB-KW"/>
</dbReference>
<dbReference type="InterPro" id="IPR036565">
    <property type="entry name" value="Mur-like_cat_sf"/>
</dbReference>
<dbReference type="GO" id="GO:0005737">
    <property type="term" value="C:cytoplasm"/>
    <property type="evidence" value="ECO:0007669"/>
    <property type="project" value="TreeGrafter"/>
</dbReference>
<dbReference type="EC" id="6.3.2.17" evidence="7"/>
<dbReference type="SUPFAM" id="SSF53244">
    <property type="entry name" value="MurD-like peptide ligases, peptide-binding domain"/>
    <property type="match status" value="1"/>
</dbReference>
<evidence type="ECO:0000256" key="14">
    <source>
        <dbReference type="ARBA" id="ARBA00022909"/>
    </source>
</evidence>
<keyword evidence="10" id="KW-0479">Metal-binding</keyword>
<dbReference type="SUPFAM" id="SSF53623">
    <property type="entry name" value="MurD-like peptide ligases, catalytic domain"/>
    <property type="match status" value="1"/>
</dbReference>